<comment type="subcellular location">
    <subcellularLocation>
        <location evidence="2">Secreted</location>
    </subcellularLocation>
</comment>
<sequence length="489" mass="56654">MQGFQIWLLALVMTVTGLPDSYYKARQAFIDEELAMRVGAKQILNIKEQKVNTFLMNLKNQTIQQSIWTTTPYPPAISFFKSKPWIDNSTIYKIIKMMPKGGVLHIHNTAMTSIDWVIKTFTYLPDVYTRVENGTYPTRLYTYSSQHPGSDWTLVSDLRARAQDPKQFDESLIYEMSIWSEDPFLAYPTVNDVWKKFRNYFTSLGGLLKTSEHYRMYFEQALKEFYEDGVQYIEIKTTSTSEEFLIQHQNFVDNFKSKYADFIGVKLIIGGRRSATNQRDIVNKTLELMKKYPNLIKGFDLLSQEDVNHWTVEFADDLLKDNQSRLPYFFHAGETDWTQWVDFNLVDSVLMNASRIGHGYGVYHHPKVLEAVLRKHIAVELNPISNQVLGLVNDLRNHPGAYLFAVGAPVVISSDDPASWLAAPLSHDFYMAFMALGAVHDDLRLLKQLAINSITYSTMTDEERAEAMTKWQRKWEEFIDAVIRQFQLK</sequence>
<dbReference type="SUPFAM" id="SSF51556">
    <property type="entry name" value="Metallo-dependent hydrolases"/>
    <property type="match status" value="1"/>
</dbReference>
<dbReference type="OMA" id="PPDINEY"/>
<comment type="cofactor">
    <cofactor evidence="1">
        <name>Zn(2+)</name>
        <dbReference type="ChEBI" id="CHEBI:29105"/>
    </cofactor>
</comment>
<dbReference type="RefSeq" id="XP_055890795.1">
    <property type="nucleotide sequence ID" value="XM_056034820.1"/>
</dbReference>
<evidence type="ECO:0000256" key="3">
    <source>
        <dbReference type="ARBA" id="ARBA00006083"/>
    </source>
</evidence>
<evidence type="ECO:0000259" key="11">
    <source>
        <dbReference type="Pfam" id="PF00962"/>
    </source>
</evidence>
<evidence type="ECO:0000313" key="16">
    <source>
        <dbReference type="RefSeq" id="XP_055890794.1"/>
    </source>
</evidence>
<evidence type="ECO:0000313" key="15">
    <source>
        <dbReference type="RefSeq" id="XP_055890793.1"/>
    </source>
</evidence>
<dbReference type="Gene3D" id="3.20.20.140">
    <property type="entry name" value="Metal-dependent hydrolases"/>
    <property type="match status" value="1"/>
</dbReference>
<evidence type="ECO:0000256" key="5">
    <source>
        <dbReference type="ARBA" id="ARBA00022525"/>
    </source>
</evidence>
<proteinExistence type="inferred from homology"/>
<evidence type="ECO:0000256" key="2">
    <source>
        <dbReference type="ARBA" id="ARBA00004613"/>
    </source>
</evidence>
<dbReference type="InterPro" id="IPR013659">
    <property type="entry name" value="A_deaminase_N"/>
</dbReference>
<evidence type="ECO:0000256" key="6">
    <source>
        <dbReference type="ARBA" id="ARBA00022723"/>
    </source>
</evidence>
<dbReference type="RefSeq" id="XP_055890797.1">
    <property type="nucleotide sequence ID" value="XM_056034822.1"/>
</dbReference>
<feature type="domain" description="Adenosine/AMP deaminase N-terminal" evidence="12">
    <location>
        <begin position="18"/>
        <end position="95"/>
    </location>
</feature>
<dbReference type="GO" id="GO:0005615">
    <property type="term" value="C:extracellular space"/>
    <property type="evidence" value="ECO:0007669"/>
    <property type="project" value="InterPro"/>
</dbReference>
<protein>
    <recommendedName>
        <fullName evidence="4">adenosine deaminase</fullName>
        <ecNumber evidence="4">3.5.4.4</ecNumber>
    </recommendedName>
</protein>
<dbReference type="RefSeq" id="XP_055890794.1">
    <property type="nucleotide sequence ID" value="XM_056034819.1"/>
</dbReference>
<evidence type="ECO:0000313" key="14">
    <source>
        <dbReference type="RefSeq" id="XP_055890791.1"/>
    </source>
</evidence>
<dbReference type="AlphaFoldDB" id="A0A9W3AU76"/>
<gene>
    <name evidence="14 15 16 17 18 19 20" type="primary">LOC106050513</name>
</gene>
<feature type="signal peptide" evidence="10">
    <location>
        <begin position="1"/>
        <end position="17"/>
    </location>
</feature>
<organism evidence="13 15">
    <name type="scientific">Biomphalaria glabrata</name>
    <name type="common">Bloodfluke planorb</name>
    <name type="synonym">Freshwater snail</name>
    <dbReference type="NCBI Taxonomy" id="6526"/>
    <lineage>
        <taxon>Eukaryota</taxon>
        <taxon>Metazoa</taxon>
        <taxon>Spiralia</taxon>
        <taxon>Lophotrochozoa</taxon>
        <taxon>Mollusca</taxon>
        <taxon>Gastropoda</taxon>
        <taxon>Heterobranchia</taxon>
        <taxon>Euthyneura</taxon>
        <taxon>Panpulmonata</taxon>
        <taxon>Hygrophila</taxon>
        <taxon>Lymnaeoidea</taxon>
        <taxon>Planorbidae</taxon>
        <taxon>Biomphalaria</taxon>
    </lineage>
</organism>
<dbReference type="GO" id="GO:0004000">
    <property type="term" value="F:adenosine deaminase activity"/>
    <property type="evidence" value="ECO:0007669"/>
    <property type="project" value="InterPro"/>
</dbReference>
<keyword evidence="5" id="KW-0964">Secreted</keyword>
<dbReference type="GeneID" id="106050513"/>
<dbReference type="NCBIfam" id="TIGR01431">
    <property type="entry name" value="adm_rel"/>
    <property type="match status" value="1"/>
</dbReference>
<evidence type="ECO:0000313" key="19">
    <source>
        <dbReference type="RefSeq" id="XP_055890797.1"/>
    </source>
</evidence>
<dbReference type="PANTHER" id="PTHR11409">
    <property type="entry name" value="ADENOSINE DEAMINASE"/>
    <property type="match status" value="1"/>
</dbReference>
<dbReference type="GO" id="GO:0046103">
    <property type="term" value="P:inosine biosynthetic process"/>
    <property type="evidence" value="ECO:0007669"/>
    <property type="project" value="TreeGrafter"/>
</dbReference>
<comment type="catalytic activity">
    <reaction evidence="9">
        <text>adenosine + H2O + H(+) = inosine + NH4(+)</text>
        <dbReference type="Rhea" id="RHEA:24408"/>
        <dbReference type="ChEBI" id="CHEBI:15377"/>
        <dbReference type="ChEBI" id="CHEBI:15378"/>
        <dbReference type="ChEBI" id="CHEBI:16335"/>
        <dbReference type="ChEBI" id="CHEBI:17596"/>
        <dbReference type="ChEBI" id="CHEBI:28938"/>
        <dbReference type="EC" id="3.5.4.4"/>
    </reaction>
</comment>
<dbReference type="GO" id="GO:0046872">
    <property type="term" value="F:metal ion binding"/>
    <property type="evidence" value="ECO:0007669"/>
    <property type="project" value="UniProtKB-KW"/>
</dbReference>
<feature type="domain" description="Adenosine deaminase" evidence="11">
    <location>
        <begin position="192"/>
        <end position="467"/>
    </location>
</feature>
<evidence type="ECO:0000313" key="20">
    <source>
        <dbReference type="RefSeq" id="XP_055890798.1"/>
    </source>
</evidence>
<name>A0A9W3AU76_BIOGL</name>
<evidence type="ECO:0000256" key="4">
    <source>
        <dbReference type="ARBA" id="ARBA00012784"/>
    </source>
</evidence>
<evidence type="ECO:0000313" key="13">
    <source>
        <dbReference type="Proteomes" id="UP001165740"/>
    </source>
</evidence>
<evidence type="ECO:0000313" key="18">
    <source>
        <dbReference type="RefSeq" id="XP_055890796.1"/>
    </source>
</evidence>
<evidence type="ECO:0000256" key="9">
    <source>
        <dbReference type="ARBA" id="ARBA00047764"/>
    </source>
</evidence>
<evidence type="ECO:0000256" key="8">
    <source>
        <dbReference type="ARBA" id="ARBA00022801"/>
    </source>
</evidence>
<dbReference type="Pfam" id="PF08451">
    <property type="entry name" value="A_deaminase_N"/>
    <property type="match status" value="1"/>
</dbReference>
<evidence type="ECO:0000256" key="7">
    <source>
        <dbReference type="ARBA" id="ARBA00022729"/>
    </source>
</evidence>
<keyword evidence="6" id="KW-0479">Metal-binding</keyword>
<dbReference type="RefSeq" id="XP_055890791.1">
    <property type="nucleotide sequence ID" value="XM_056034816.1"/>
</dbReference>
<keyword evidence="8" id="KW-0378">Hydrolase</keyword>
<dbReference type="Proteomes" id="UP001165740">
    <property type="component" value="Chromosome 7"/>
</dbReference>
<dbReference type="Pfam" id="PF00962">
    <property type="entry name" value="A_deaminase"/>
    <property type="match status" value="1"/>
</dbReference>
<dbReference type="RefSeq" id="XP_055890798.1">
    <property type="nucleotide sequence ID" value="XM_056034823.1"/>
</dbReference>
<dbReference type="EC" id="3.5.4.4" evidence="4"/>
<keyword evidence="7 10" id="KW-0732">Signal</keyword>
<evidence type="ECO:0000256" key="10">
    <source>
        <dbReference type="SAM" id="SignalP"/>
    </source>
</evidence>
<dbReference type="PANTHER" id="PTHR11409:SF39">
    <property type="entry name" value="ADENOSINE DEAMINASE 2"/>
    <property type="match status" value="1"/>
</dbReference>
<evidence type="ECO:0000313" key="17">
    <source>
        <dbReference type="RefSeq" id="XP_055890795.1"/>
    </source>
</evidence>
<keyword evidence="13" id="KW-1185">Reference proteome</keyword>
<evidence type="ECO:0000259" key="12">
    <source>
        <dbReference type="Pfam" id="PF08451"/>
    </source>
</evidence>
<comment type="similarity">
    <text evidence="3">Belongs to the metallo-dependent hydrolases superfamily. Adenosine and AMP deaminases family. ADGF subfamily.</text>
</comment>
<dbReference type="GO" id="GO:0006154">
    <property type="term" value="P:adenosine catabolic process"/>
    <property type="evidence" value="ECO:0007669"/>
    <property type="project" value="InterPro"/>
</dbReference>
<reference evidence="14 15" key="1">
    <citation type="submission" date="2025-04" db="UniProtKB">
        <authorList>
            <consortium name="RefSeq"/>
        </authorList>
    </citation>
    <scope>IDENTIFICATION</scope>
</reference>
<dbReference type="InterPro" id="IPR006330">
    <property type="entry name" value="Ado/ade_deaminase"/>
</dbReference>
<feature type="chain" id="PRO_5044702966" description="adenosine deaminase" evidence="10">
    <location>
        <begin position="18"/>
        <end position="489"/>
    </location>
</feature>
<evidence type="ECO:0000256" key="1">
    <source>
        <dbReference type="ARBA" id="ARBA00001947"/>
    </source>
</evidence>
<dbReference type="InterPro" id="IPR001365">
    <property type="entry name" value="A_deaminase_dom"/>
</dbReference>
<dbReference type="InterPro" id="IPR032466">
    <property type="entry name" value="Metal_Hydrolase"/>
</dbReference>
<dbReference type="RefSeq" id="XP_055890793.1">
    <property type="nucleotide sequence ID" value="XM_056034818.1"/>
</dbReference>
<dbReference type="OrthoDB" id="7202371at2759"/>
<dbReference type="InterPro" id="IPR006331">
    <property type="entry name" value="ADGF"/>
</dbReference>
<accession>A0A9W3AU76</accession>
<dbReference type="FunFam" id="3.20.20.140:FF:000017">
    <property type="entry name" value="Adenosine deaminase 2"/>
    <property type="match status" value="1"/>
</dbReference>
<dbReference type="RefSeq" id="XP_055890796.1">
    <property type="nucleotide sequence ID" value="XM_056034821.1"/>
</dbReference>